<evidence type="ECO:0000313" key="1">
    <source>
        <dbReference type="Ensembl" id="ENSBOBP00000013979.1"/>
    </source>
</evidence>
<dbReference type="Proteomes" id="UP000694567">
    <property type="component" value="Unplaced"/>
</dbReference>
<proteinExistence type="predicted"/>
<name>A0A8C0FDE3_BUBBB</name>
<protein>
    <submittedName>
        <fullName evidence="1">Uncharacterized protein</fullName>
    </submittedName>
</protein>
<evidence type="ECO:0000313" key="2">
    <source>
        <dbReference type="Proteomes" id="UP000694567"/>
    </source>
</evidence>
<sequence>EGVYIPALICTQAPAGWVLPRAHPASPPASAPLQPGSGAMGDSVTLLGLARLASPGRV</sequence>
<organism evidence="1 2">
    <name type="scientific">Bubo bubo</name>
    <name type="common">Eurasian eagle-owl</name>
    <name type="synonym">Strix bubo</name>
    <dbReference type="NCBI Taxonomy" id="30461"/>
    <lineage>
        <taxon>Eukaryota</taxon>
        <taxon>Metazoa</taxon>
        <taxon>Chordata</taxon>
        <taxon>Craniata</taxon>
        <taxon>Vertebrata</taxon>
        <taxon>Euteleostomi</taxon>
        <taxon>Archelosauria</taxon>
        <taxon>Archosauria</taxon>
        <taxon>Dinosauria</taxon>
        <taxon>Saurischia</taxon>
        <taxon>Theropoda</taxon>
        <taxon>Coelurosauria</taxon>
        <taxon>Aves</taxon>
        <taxon>Neognathae</taxon>
        <taxon>Neoaves</taxon>
        <taxon>Telluraves</taxon>
        <taxon>Strigiformes</taxon>
        <taxon>Strigidae</taxon>
        <taxon>Bubo</taxon>
    </lineage>
</organism>
<reference evidence="1" key="2">
    <citation type="submission" date="2025-09" db="UniProtKB">
        <authorList>
            <consortium name="Ensembl"/>
        </authorList>
    </citation>
    <scope>IDENTIFICATION</scope>
</reference>
<reference evidence="1" key="1">
    <citation type="submission" date="2025-08" db="UniProtKB">
        <authorList>
            <consortium name="Ensembl"/>
        </authorList>
    </citation>
    <scope>IDENTIFICATION</scope>
</reference>
<dbReference type="Ensembl" id="ENSBOBT00000014307.1">
    <property type="protein sequence ID" value="ENSBOBP00000013979.1"/>
    <property type="gene ID" value="ENSBOBG00000008800.1"/>
</dbReference>
<keyword evidence="2" id="KW-1185">Reference proteome</keyword>
<accession>A0A8C0FDE3</accession>
<dbReference type="AlphaFoldDB" id="A0A8C0FDE3"/>